<sequence>MRSSHSTLGLLAFALLFLSWTALASSSGYFGRNSGNSTRIRARSLNFHENIDGHVSSYHATPRVTKYRRELARTYKEKREAARDLRRRGPLPPRPVEDGVPFRPPPVRSTLNHHQYRKHRRNSDFTGGIRSSLTLRQADEVCDDSTTVPPNFDGTCSEGIPCPNGACCSSTGFCGYGSDYCGTGCLSNCNATAECGPNALPENEFCPLSVCCSQFGFCGTTDDFCGTGCVGDCDEPGIPTGQNSPATSRVIGYYEGWASSRVCDAWYPENILAAGYTHLNYAFASIDPVSYQIVPASAEDVAQYSSFTNLKQINPNLKTYISVGGWSFNDPPTQNVFSDLAASSQNQLAFATSLLTFLLQYGFDGVDIDWEYPGACDRGGSPADIENYPLLMQIICTVFDASGHSLGLTFTAPSSFWYLQNFNLPALLESADWINLMTYDLHGVWDAKDVYIGAIVQAHTNLTEIKESVQLFLRVEVPLDRVVLGLGFYGRSFELSDPTCTTPGCPFSGPAPAGPCTDSAGILSYAEIQNVLTSTNSTPVYDADASVMYLVYGDDGTNWISYDNDMTFQDKVSFAKDAGFGGLMVWAADLDTFAGDALQAVLGVPAGSLQIPAAFDTNSQDAPKCIQMSCGQSCPSGFVQMTDVTDGELANPKTGCSGGQGRPVCCPVDSVPSSCQWRGGAPVCNGVCEPGEITLAIDSWGTGAKCSSGHKAFCCVSGLTADQIAESMDCSWCEYAILSSTGAANDRMNRQFSVQMVCPTGTFTKATSYYGNTNLFHVCLMQEKSYCCYPPDNMGLNAPFTVDDLFPDPPDDGDLQWDEQDEAMDENAPNGGQGPDNDAFGLIAMDGPSNLLSSVDPSSDWVITGCTDSAEYQVVTAFCSKLESDPSSGCGAVFEDGAENTVVKMPSTCGAGPYARLALLQVNNSLTLSPSLSALKPAENPIYEMHFDYEFNRLSETRDAADGDVLVRVDATNIPDYWSEIDTADPNSPVKRGTLEKRWFGSFSDWLTRLNKVELQSNSDLSISQTFSQTLFSASQSCASTDGTTTFMASIDLTASGSAQFHLRYGFYLEGALISASINQAYVYASSDASATAGMVLSGKASVEYSGGQVPIIPQISWPGLSFAGIVTIGPTFNIYALLEGSVAASGTFAFQTSYQFPSGRVAWGIFGDSGGAPDEGLSGQVTTIPSQFQVTPQYNIQLGGQLAIHVIPEADLGISVLGFGASAYVAADAALTLDFSADTSEASIAVGGSLDFRGGVYQTVSQGTRSDILGPYHFYQNTWNIYQYTLPFASTSGVEDFELPFGLTTTPAPSYIPTYPVYSGHRKRDGLSGILGTLSCPTVANSSSASYSDELVDDDANPDPDDVDLEMMRRSFTSLSEDISIGDVLVSTGCSGLTITPPDYANIGRMYQYFDLENPYISTDVSTFAWPTPQKWASYNPNTGRVKTTTIGYGIEHIYEAQDVIQSIIDYRSAGFSSFCAWLKQFVFSIWIQNQQQTFANMLKYTLPSATNPIMSLTSMPYLNQIANQANKIILCAWIISKGSSISSSLWANDNFERQTRYQVNGPIQSSISCARHVFITLINFILLTRLKAGMSIDYMNQVSNIRDFYAVSEQVKEIWEQFFSGFSVFISFLSNGLIVSSSYNQWLVSQNLAGLQITNIGATYEAWMTNNLQQFTAQANTFRATAQQVLNEKLAAATGNVLQIDTPLFGYQAPGGPVQIDQTFTLTYGVVWGPYDPNNIP</sequence>
<dbReference type="Proteomes" id="UP001148662">
    <property type="component" value="Unassembled WGS sequence"/>
</dbReference>
<name>A0ACC1TEM7_9APHY</name>
<gene>
    <name evidence="1" type="ORF">NM688_g429</name>
</gene>
<evidence type="ECO:0000313" key="1">
    <source>
        <dbReference type="EMBL" id="KAJ3559303.1"/>
    </source>
</evidence>
<comment type="caution">
    <text evidence="1">The sequence shown here is derived from an EMBL/GenBank/DDBJ whole genome shotgun (WGS) entry which is preliminary data.</text>
</comment>
<evidence type="ECO:0000313" key="2">
    <source>
        <dbReference type="Proteomes" id="UP001148662"/>
    </source>
</evidence>
<protein>
    <submittedName>
        <fullName evidence="1">Uncharacterized protein</fullName>
    </submittedName>
</protein>
<dbReference type="EMBL" id="JANHOG010000034">
    <property type="protein sequence ID" value="KAJ3559303.1"/>
    <property type="molecule type" value="Genomic_DNA"/>
</dbReference>
<reference evidence="1" key="1">
    <citation type="submission" date="2022-07" db="EMBL/GenBank/DDBJ databases">
        <title>Genome Sequence of Phlebia brevispora.</title>
        <authorList>
            <person name="Buettner E."/>
        </authorList>
    </citation>
    <scope>NUCLEOTIDE SEQUENCE</scope>
    <source>
        <strain evidence="1">MPL23</strain>
    </source>
</reference>
<proteinExistence type="predicted"/>
<organism evidence="1 2">
    <name type="scientific">Phlebia brevispora</name>
    <dbReference type="NCBI Taxonomy" id="194682"/>
    <lineage>
        <taxon>Eukaryota</taxon>
        <taxon>Fungi</taxon>
        <taxon>Dikarya</taxon>
        <taxon>Basidiomycota</taxon>
        <taxon>Agaricomycotina</taxon>
        <taxon>Agaricomycetes</taxon>
        <taxon>Polyporales</taxon>
        <taxon>Meruliaceae</taxon>
        <taxon>Phlebia</taxon>
    </lineage>
</organism>
<accession>A0ACC1TEM7</accession>
<keyword evidence="2" id="KW-1185">Reference proteome</keyword>